<evidence type="ECO:0000259" key="2">
    <source>
        <dbReference type="Pfam" id="PF26445"/>
    </source>
</evidence>
<reference evidence="3 4" key="1">
    <citation type="journal article" date="2019" name="Int. J. Syst. Evol. Microbiol.">
        <title>The Global Catalogue of Microorganisms (GCM) 10K type strain sequencing project: providing services to taxonomists for standard genome sequencing and annotation.</title>
        <authorList>
            <consortium name="The Broad Institute Genomics Platform"/>
            <consortium name="The Broad Institute Genome Sequencing Center for Infectious Disease"/>
            <person name="Wu L."/>
            <person name="Ma J."/>
        </authorList>
    </citation>
    <scope>NUCLEOTIDE SEQUENCE [LARGE SCALE GENOMIC DNA]</scope>
    <source>
        <strain evidence="3 4">CGMCC 1.12553</strain>
    </source>
</reference>
<dbReference type="RefSeq" id="WP_303651517.1">
    <property type="nucleotide sequence ID" value="NZ_JAODIW010000004.1"/>
</dbReference>
<accession>A0ABD5PE05</accession>
<dbReference type="Pfam" id="PF26445">
    <property type="entry name" value="DUF8124"/>
    <property type="match status" value="1"/>
</dbReference>
<feature type="domain" description="DUF8124" evidence="2">
    <location>
        <begin position="44"/>
        <end position="131"/>
    </location>
</feature>
<feature type="compositionally biased region" description="Low complexity" evidence="1">
    <location>
        <begin position="23"/>
        <end position="37"/>
    </location>
</feature>
<keyword evidence="4" id="KW-1185">Reference proteome</keyword>
<evidence type="ECO:0000313" key="3">
    <source>
        <dbReference type="EMBL" id="MFC4359120.1"/>
    </source>
</evidence>
<feature type="compositionally biased region" description="Basic and acidic residues" evidence="1">
    <location>
        <begin position="1"/>
        <end position="22"/>
    </location>
</feature>
<evidence type="ECO:0000313" key="4">
    <source>
        <dbReference type="Proteomes" id="UP001595921"/>
    </source>
</evidence>
<sequence>MTVDDGDRSTGVSDDRSGRADADSAATDTVDADGAGADDLERAEADTFGVGVHVTDEELRFVVRVPSDIDSGWTDPEAFQELVERVVWERLDRETVLRRVAAETPAGETVTLGTVTLQPDGTVVDYRLSAPTDG</sequence>
<dbReference type="EMBL" id="JBHSDS010000007">
    <property type="protein sequence ID" value="MFC4359120.1"/>
    <property type="molecule type" value="Genomic_DNA"/>
</dbReference>
<dbReference type="Proteomes" id="UP001595921">
    <property type="component" value="Unassembled WGS sequence"/>
</dbReference>
<evidence type="ECO:0000256" key="1">
    <source>
        <dbReference type="SAM" id="MobiDB-lite"/>
    </source>
</evidence>
<dbReference type="InterPro" id="IPR058437">
    <property type="entry name" value="DUF8124"/>
</dbReference>
<gene>
    <name evidence="3" type="ORF">ACFO0N_14320</name>
</gene>
<organism evidence="3 4">
    <name type="scientific">Halobium salinum</name>
    <dbReference type="NCBI Taxonomy" id="1364940"/>
    <lineage>
        <taxon>Archaea</taxon>
        <taxon>Methanobacteriati</taxon>
        <taxon>Methanobacteriota</taxon>
        <taxon>Stenosarchaea group</taxon>
        <taxon>Halobacteria</taxon>
        <taxon>Halobacteriales</taxon>
        <taxon>Haloferacaceae</taxon>
        <taxon>Halobium</taxon>
    </lineage>
</organism>
<feature type="region of interest" description="Disordered" evidence="1">
    <location>
        <begin position="1"/>
        <end position="39"/>
    </location>
</feature>
<dbReference type="AlphaFoldDB" id="A0ABD5PE05"/>
<proteinExistence type="predicted"/>
<name>A0ABD5PE05_9EURY</name>
<protein>
    <recommendedName>
        <fullName evidence="2">DUF8124 domain-containing protein</fullName>
    </recommendedName>
</protein>
<comment type="caution">
    <text evidence="3">The sequence shown here is derived from an EMBL/GenBank/DDBJ whole genome shotgun (WGS) entry which is preliminary data.</text>
</comment>